<feature type="compositionally biased region" description="Basic and acidic residues" evidence="7">
    <location>
        <begin position="48"/>
        <end position="58"/>
    </location>
</feature>
<name>A0A226ENS8_FOLCA</name>
<dbReference type="Gene3D" id="3.90.70.10">
    <property type="entry name" value="Cysteine proteinases"/>
    <property type="match status" value="1"/>
</dbReference>
<dbReference type="InterPro" id="IPR022684">
    <property type="entry name" value="Calpain_cysteine_protease"/>
</dbReference>
<dbReference type="InterPro" id="IPR000169">
    <property type="entry name" value="Pept_cys_AS"/>
</dbReference>
<keyword evidence="2 6" id="KW-0645">Protease</keyword>
<dbReference type="PANTHER" id="PTHR10183">
    <property type="entry name" value="CALPAIN"/>
    <property type="match status" value="1"/>
</dbReference>
<feature type="domain" description="Calpain catalytic" evidence="8">
    <location>
        <begin position="124"/>
        <end position="430"/>
    </location>
</feature>
<dbReference type="GO" id="GO:0006508">
    <property type="term" value="P:proteolysis"/>
    <property type="evidence" value="ECO:0007669"/>
    <property type="project" value="UniProtKB-KW"/>
</dbReference>
<keyword evidence="4 6" id="KW-0788">Thiol protease</keyword>
<comment type="similarity">
    <text evidence="1">Belongs to the peptidase C2 family.</text>
</comment>
<dbReference type="STRING" id="158441.A0A226ENS8"/>
<dbReference type="PRINTS" id="PR00704">
    <property type="entry name" value="CALPAIN"/>
</dbReference>
<dbReference type="Pfam" id="PF00648">
    <property type="entry name" value="Peptidase_C2"/>
    <property type="match status" value="1"/>
</dbReference>
<evidence type="ECO:0000256" key="2">
    <source>
        <dbReference type="ARBA" id="ARBA00022670"/>
    </source>
</evidence>
<protein>
    <submittedName>
        <fullName evidence="9">Calpain-D</fullName>
    </submittedName>
</protein>
<reference evidence="9 10" key="1">
    <citation type="submission" date="2015-12" db="EMBL/GenBank/DDBJ databases">
        <title>The genome of Folsomia candida.</title>
        <authorList>
            <person name="Faddeeva A."/>
            <person name="Derks M.F."/>
            <person name="Anvar Y."/>
            <person name="Smit S."/>
            <person name="Van Straalen N."/>
            <person name="Roelofs D."/>
        </authorList>
    </citation>
    <scope>NUCLEOTIDE SEQUENCE [LARGE SCALE GENOMIC DNA]</scope>
    <source>
        <strain evidence="9 10">VU population</strain>
        <tissue evidence="9">Whole body</tissue>
    </source>
</reference>
<proteinExistence type="inferred from homology"/>
<evidence type="ECO:0000256" key="4">
    <source>
        <dbReference type="ARBA" id="ARBA00022807"/>
    </source>
</evidence>
<accession>A0A226ENS8</accession>
<feature type="active site" evidence="5 6">
    <location>
        <position position="354"/>
    </location>
</feature>
<sequence>MMSFFGDCFRGACGIEQDDPPAEEGPGQPVMVSITEEPKPGPSSQCDGGDRRRGRGEGDIIIDGIAKLDTIEEEPGGGGDGDNPQQGKPKPTQPLVTLEVDRTKENVRTIAEKIMTTCTKLNGKFFDEDFPVGPTALFKNKEKAEKEDKKGQGLDAVKMWLRPGKIIHRDQDGGHFGHDFSIIRDQMGCDVRQGQLGDCWFLSCLGLLSRRKELLDKIVVTKKVNAAGVYVISLFHEGKFRDVLIDDQLPCNEYRSLCFGKANRMQLYVPLIEKARAKLAGSYEALIGGGLSDAMLSLTGFPCTDYILKEDFSDEEKEGIWQILSESANSRFLIAAGTKAEDKKMENLGLKPKHAYGVVKVCDKWGPRLILFENPCGDSVWKGDWHNYSWTWGVNMRKAYRPFMNKSGVFYMCFDDVVKYFVQFSICQLGENHPAE</sequence>
<dbReference type="PROSITE" id="PS50203">
    <property type="entry name" value="CALPAIN_CAT"/>
    <property type="match status" value="1"/>
</dbReference>
<feature type="region of interest" description="Disordered" evidence="7">
    <location>
        <begin position="15"/>
        <end position="94"/>
    </location>
</feature>
<dbReference type="EMBL" id="LNIX01000002">
    <property type="protein sequence ID" value="OXA58868.1"/>
    <property type="molecule type" value="Genomic_DNA"/>
</dbReference>
<dbReference type="PROSITE" id="PS00139">
    <property type="entry name" value="THIOL_PROTEASE_CYS"/>
    <property type="match status" value="1"/>
</dbReference>
<dbReference type="GO" id="GO:0004198">
    <property type="term" value="F:calcium-dependent cysteine-type endopeptidase activity"/>
    <property type="evidence" value="ECO:0007669"/>
    <property type="project" value="InterPro"/>
</dbReference>
<dbReference type="OMA" id="SNERIFW"/>
<evidence type="ECO:0000313" key="9">
    <source>
        <dbReference type="EMBL" id="OXA58868.1"/>
    </source>
</evidence>
<dbReference type="AlphaFoldDB" id="A0A226ENS8"/>
<keyword evidence="10" id="KW-1185">Reference proteome</keyword>
<evidence type="ECO:0000259" key="8">
    <source>
        <dbReference type="PROSITE" id="PS50203"/>
    </source>
</evidence>
<gene>
    <name evidence="9" type="ORF">Fcan01_04215</name>
</gene>
<dbReference type="OrthoDB" id="8193465at2759"/>
<dbReference type="GO" id="GO:0005737">
    <property type="term" value="C:cytoplasm"/>
    <property type="evidence" value="ECO:0007669"/>
    <property type="project" value="TreeGrafter"/>
</dbReference>
<evidence type="ECO:0000256" key="5">
    <source>
        <dbReference type="PIRSR" id="PIRSR622684-1"/>
    </source>
</evidence>
<dbReference type="PANTHER" id="PTHR10183:SF382">
    <property type="entry name" value="CALPAIN-15"/>
    <property type="match status" value="1"/>
</dbReference>
<evidence type="ECO:0000256" key="1">
    <source>
        <dbReference type="ARBA" id="ARBA00007623"/>
    </source>
</evidence>
<dbReference type="SUPFAM" id="SSF54001">
    <property type="entry name" value="Cysteine proteinases"/>
    <property type="match status" value="1"/>
</dbReference>
<dbReference type="CDD" id="cd00044">
    <property type="entry name" value="CysPc"/>
    <property type="match status" value="1"/>
</dbReference>
<evidence type="ECO:0000256" key="6">
    <source>
        <dbReference type="PROSITE-ProRule" id="PRU00239"/>
    </source>
</evidence>
<dbReference type="InterPro" id="IPR038765">
    <property type="entry name" value="Papain-like_cys_pep_sf"/>
</dbReference>
<comment type="caution">
    <text evidence="9">The sequence shown here is derived from an EMBL/GenBank/DDBJ whole genome shotgun (WGS) entry which is preliminary data.</text>
</comment>
<evidence type="ECO:0000256" key="3">
    <source>
        <dbReference type="ARBA" id="ARBA00022801"/>
    </source>
</evidence>
<dbReference type="SMART" id="SM00230">
    <property type="entry name" value="CysPc"/>
    <property type="match status" value="1"/>
</dbReference>
<organism evidence="9 10">
    <name type="scientific">Folsomia candida</name>
    <name type="common">Springtail</name>
    <dbReference type="NCBI Taxonomy" id="158441"/>
    <lineage>
        <taxon>Eukaryota</taxon>
        <taxon>Metazoa</taxon>
        <taxon>Ecdysozoa</taxon>
        <taxon>Arthropoda</taxon>
        <taxon>Hexapoda</taxon>
        <taxon>Collembola</taxon>
        <taxon>Entomobryomorpha</taxon>
        <taxon>Isotomoidea</taxon>
        <taxon>Isotomidae</taxon>
        <taxon>Proisotominae</taxon>
        <taxon>Folsomia</taxon>
    </lineage>
</organism>
<feature type="active site" evidence="5 6">
    <location>
        <position position="374"/>
    </location>
</feature>
<feature type="active site" evidence="5 6">
    <location>
        <position position="199"/>
    </location>
</feature>
<keyword evidence="3 6" id="KW-0378">Hydrolase</keyword>
<evidence type="ECO:0000313" key="10">
    <source>
        <dbReference type="Proteomes" id="UP000198287"/>
    </source>
</evidence>
<dbReference type="InterPro" id="IPR001300">
    <property type="entry name" value="Peptidase_C2_calpain_cat"/>
</dbReference>
<evidence type="ECO:0000256" key="7">
    <source>
        <dbReference type="SAM" id="MobiDB-lite"/>
    </source>
</evidence>
<dbReference type="Proteomes" id="UP000198287">
    <property type="component" value="Unassembled WGS sequence"/>
</dbReference>